<protein>
    <submittedName>
        <fullName evidence="1">Uncharacterized protein</fullName>
    </submittedName>
</protein>
<dbReference type="EMBL" id="JADQBC010000015">
    <property type="protein sequence ID" value="MBR8826928.1"/>
    <property type="molecule type" value="Genomic_DNA"/>
</dbReference>
<comment type="caution">
    <text evidence="1">The sequence shown here is derived from an EMBL/GenBank/DDBJ whole genome shotgun (WGS) entry which is preliminary data.</text>
</comment>
<sequence>MTQKTQRQTKCDGPLGLACGHRPCLDTTKEAVSSYFSIFTAHPNLKIDQNRAKN</sequence>
<accession>A0A941GWX8</accession>
<name>A0A941GWX8_9CHRO</name>
<dbReference type="Proteomes" id="UP000767446">
    <property type="component" value="Unassembled WGS sequence"/>
</dbReference>
<organism evidence="1 2">
    <name type="scientific">Gomphosphaeria aponina SAG 52.96 = DSM 107014</name>
    <dbReference type="NCBI Taxonomy" id="1521640"/>
    <lineage>
        <taxon>Bacteria</taxon>
        <taxon>Bacillati</taxon>
        <taxon>Cyanobacteriota</taxon>
        <taxon>Cyanophyceae</taxon>
        <taxon>Oscillatoriophycideae</taxon>
        <taxon>Chroococcales</taxon>
        <taxon>Gomphosphaeriaceae</taxon>
        <taxon>Gomphosphaeria</taxon>
    </lineage>
</organism>
<evidence type="ECO:0000313" key="2">
    <source>
        <dbReference type="Proteomes" id="UP000767446"/>
    </source>
</evidence>
<dbReference type="AlphaFoldDB" id="A0A941GWX8"/>
<gene>
    <name evidence="1" type="ORF">DSM107014_03320</name>
</gene>
<proteinExistence type="predicted"/>
<reference evidence="1" key="1">
    <citation type="submission" date="2021-02" db="EMBL/GenBank/DDBJ databases">
        <title>Metagenome analyses of Stigonema ocellatum DSM 106950, Chlorogloea purpurea SAG 13.99 and Gomphosphaeria aponina DSM 107014.</title>
        <authorList>
            <person name="Marter P."/>
            <person name="Huang S."/>
        </authorList>
    </citation>
    <scope>NUCLEOTIDE SEQUENCE</scope>
    <source>
        <strain evidence="1">JP213</strain>
    </source>
</reference>
<evidence type="ECO:0000313" key="1">
    <source>
        <dbReference type="EMBL" id="MBR8826928.1"/>
    </source>
</evidence>